<protein>
    <submittedName>
        <fullName evidence="1">Uncharacterized protein</fullName>
    </submittedName>
</protein>
<keyword evidence="2" id="KW-1185">Reference proteome</keyword>
<organism evidence="1 2">
    <name type="scientific">Porites lobata</name>
    <dbReference type="NCBI Taxonomy" id="104759"/>
    <lineage>
        <taxon>Eukaryota</taxon>
        <taxon>Metazoa</taxon>
        <taxon>Cnidaria</taxon>
        <taxon>Anthozoa</taxon>
        <taxon>Hexacorallia</taxon>
        <taxon>Scleractinia</taxon>
        <taxon>Fungiina</taxon>
        <taxon>Poritidae</taxon>
        <taxon>Porites</taxon>
    </lineage>
</organism>
<sequence length="111" mass="12414">SNTSASNIRKLQGVQNFAARIVSGTRKFDHVSPALKDLRWISVKSDLYLRDTILAYKSMTGQLLSMCVILAPPKLSIRGADQKDRLSGCEHEARFKLVMAKREKTNPLPIT</sequence>
<feature type="non-terminal residue" evidence="1">
    <location>
        <position position="1"/>
    </location>
</feature>
<feature type="non-terminal residue" evidence="1">
    <location>
        <position position="111"/>
    </location>
</feature>
<dbReference type="EMBL" id="CALNXK010000143">
    <property type="protein sequence ID" value="CAH3168022.1"/>
    <property type="molecule type" value="Genomic_DNA"/>
</dbReference>
<name>A0ABN8QNV1_9CNID</name>
<dbReference type="Proteomes" id="UP001159405">
    <property type="component" value="Unassembled WGS sequence"/>
</dbReference>
<comment type="caution">
    <text evidence="1">The sequence shown here is derived from an EMBL/GenBank/DDBJ whole genome shotgun (WGS) entry which is preliminary data.</text>
</comment>
<evidence type="ECO:0000313" key="2">
    <source>
        <dbReference type="Proteomes" id="UP001159405"/>
    </source>
</evidence>
<reference evidence="1 2" key="1">
    <citation type="submission" date="2022-05" db="EMBL/GenBank/DDBJ databases">
        <authorList>
            <consortium name="Genoscope - CEA"/>
            <person name="William W."/>
        </authorList>
    </citation>
    <scope>NUCLEOTIDE SEQUENCE [LARGE SCALE GENOMIC DNA]</scope>
</reference>
<accession>A0ABN8QNV1</accession>
<evidence type="ECO:0000313" key="1">
    <source>
        <dbReference type="EMBL" id="CAH3168022.1"/>
    </source>
</evidence>
<proteinExistence type="predicted"/>
<gene>
    <name evidence="1" type="ORF">PLOB_00009081</name>
</gene>